<evidence type="ECO:0000256" key="6">
    <source>
        <dbReference type="ARBA" id="ARBA00022443"/>
    </source>
</evidence>
<evidence type="ECO:0000256" key="9">
    <source>
        <dbReference type="ARBA" id="ARBA00022737"/>
    </source>
</evidence>
<dbReference type="PANTHER" id="PTHR13865:SF25">
    <property type="entry name" value="TIGHT JUNCTION PROTEIN ZO-1"/>
    <property type="match status" value="1"/>
</dbReference>
<dbReference type="SMART" id="SM00228">
    <property type="entry name" value="PDZ"/>
    <property type="match status" value="3"/>
</dbReference>
<feature type="compositionally biased region" description="Basic and acidic residues" evidence="16">
    <location>
        <begin position="1029"/>
        <end position="1044"/>
    </location>
</feature>
<name>A0A8C3VI55_CATUS</name>
<dbReference type="InterPro" id="IPR027417">
    <property type="entry name" value="P-loop_NTPase"/>
</dbReference>
<feature type="compositionally biased region" description="Basic and acidic residues" evidence="16">
    <location>
        <begin position="1081"/>
        <end position="1098"/>
    </location>
</feature>
<evidence type="ECO:0000256" key="5">
    <source>
        <dbReference type="ARBA" id="ARBA00022427"/>
    </source>
</evidence>
<feature type="compositionally biased region" description="Basic and acidic residues" evidence="16">
    <location>
        <begin position="311"/>
        <end position="324"/>
    </location>
</feature>
<dbReference type="InterPro" id="IPR001478">
    <property type="entry name" value="PDZ"/>
</dbReference>
<dbReference type="FunFam" id="2.30.42.10:FF:000170">
    <property type="entry name" value="tight junction protein ZO-1 isoform X2"/>
    <property type="match status" value="1"/>
</dbReference>
<dbReference type="GO" id="GO:0005921">
    <property type="term" value="C:gap junction"/>
    <property type="evidence" value="ECO:0007669"/>
    <property type="project" value="UniProtKB-SubCell"/>
</dbReference>
<evidence type="ECO:0000313" key="22">
    <source>
        <dbReference type="Proteomes" id="UP000694563"/>
    </source>
</evidence>
<feature type="compositionally biased region" description="Polar residues" evidence="16">
    <location>
        <begin position="1303"/>
        <end position="1315"/>
    </location>
</feature>
<comment type="similarity">
    <text evidence="4">Belongs to the MAGUK family.</text>
</comment>
<feature type="domain" description="PDZ" evidence="19">
    <location>
        <begin position="20"/>
        <end position="107"/>
    </location>
</feature>
<dbReference type="FunFam" id="3.40.50.300:FF:000110">
    <property type="entry name" value="tight junction protein ZO-1 isoform X1"/>
    <property type="match status" value="1"/>
</dbReference>
<dbReference type="CDD" id="cd06728">
    <property type="entry name" value="PDZ2_ZO1-like_ds"/>
    <property type="match status" value="1"/>
</dbReference>
<dbReference type="FunFam" id="2.60.220.30:FF:000004">
    <property type="entry name" value="tight junction protein ZO-1 isoform X1"/>
    <property type="match status" value="1"/>
</dbReference>
<accession>A0A8C3VI55</accession>
<feature type="compositionally biased region" description="Polar residues" evidence="16">
    <location>
        <begin position="896"/>
        <end position="918"/>
    </location>
</feature>
<dbReference type="InterPro" id="IPR035597">
    <property type="entry name" value="ZO-1_SH3"/>
</dbReference>
<dbReference type="PRINTS" id="PR01597">
    <property type="entry name" value="ZONOCCLUDNS"/>
</dbReference>
<comment type="subcellular location">
    <subcellularLocation>
        <location evidence="3">Cell junction</location>
        <location evidence="3">Gap junction</location>
    </subcellularLocation>
    <subcellularLocation>
        <location evidence="2">Cell junction</location>
        <location evidence="2">Tight junction</location>
    </subcellularLocation>
    <subcellularLocation>
        <location evidence="1">Cell membrane</location>
        <topology evidence="1">Peripheral membrane protein</topology>
        <orientation evidence="1">Cytoplasmic side</orientation>
    </subcellularLocation>
</comment>
<feature type="compositionally biased region" description="Basic and acidic residues" evidence="16">
    <location>
        <begin position="1318"/>
        <end position="1335"/>
    </location>
</feature>
<reference evidence="21" key="2">
    <citation type="submission" date="2025-08" db="UniProtKB">
        <authorList>
            <consortium name="Ensembl"/>
        </authorList>
    </citation>
    <scope>IDENTIFICATION</scope>
</reference>
<feature type="domain" description="ZU5" evidence="20">
    <location>
        <begin position="1545"/>
        <end position="1679"/>
    </location>
</feature>
<dbReference type="InterPro" id="IPR008144">
    <property type="entry name" value="Guanylate_kin-like_dom"/>
</dbReference>
<feature type="compositionally biased region" description="Basic and acidic residues" evidence="16">
    <location>
        <begin position="1252"/>
        <end position="1263"/>
    </location>
</feature>
<evidence type="ECO:0000259" key="17">
    <source>
        <dbReference type="PROSITE" id="PS50002"/>
    </source>
</evidence>
<reference evidence="21" key="1">
    <citation type="submission" date="2020-10" db="EMBL/GenBank/DDBJ databases">
        <title>Catharus ustulatus (Swainson's thrush) genome, bCatUst1, primary haplotype v2.</title>
        <authorList>
            <person name="Delmore K."/>
            <person name="Vafadar M."/>
            <person name="Formenti G."/>
            <person name="Chow W."/>
            <person name="Pelan S."/>
            <person name="Howe K."/>
            <person name="Rhie A."/>
            <person name="Mountcastle J."/>
            <person name="Haase B."/>
            <person name="Fedrigo O."/>
            <person name="Jarvis E.D."/>
        </authorList>
    </citation>
    <scope>NUCLEOTIDE SEQUENCE [LARGE SCALE GENOMIC DNA]</scope>
</reference>
<feature type="compositionally biased region" description="Basic and acidic residues" evidence="16">
    <location>
        <begin position="151"/>
        <end position="173"/>
    </location>
</feature>
<feature type="compositionally biased region" description="Basic and acidic residues" evidence="16">
    <location>
        <begin position="355"/>
        <end position="373"/>
    </location>
</feature>
<dbReference type="GO" id="GO:0150105">
    <property type="term" value="P:protein localization to cell-cell junction"/>
    <property type="evidence" value="ECO:0007669"/>
    <property type="project" value="TreeGrafter"/>
</dbReference>
<evidence type="ECO:0000256" key="10">
    <source>
        <dbReference type="ARBA" id="ARBA00022868"/>
    </source>
</evidence>
<evidence type="ECO:0000256" key="1">
    <source>
        <dbReference type="ARBA" id="ARBA00004413"/>
    </source>
</evidence>
<dbReference type="Ensembl" id="ENSCUST00005029442.1">
    <property type="protein sequence ID" value="ENSCUSP00005028457.1"/>
    <property type="gene ID" value="ENSCUSG00005017272.1"/>
</dbReference>
<dbReference type="InterPro" id="IPR005418">
    <property type="entry name" value="ZO-1"/>
</dbReference>
<dbReference type="SUPFAM" id="SSF50156">
    <property type="entry name" value="PDZ domain-like"/>
    <property type="match status" value="3"/>
</dbReference>
<dbReference type="Pfam" id="PF00595">
    <property type="entry name" value="PDZ"/>
    <property type="match status" value="3"/>
</dbReference>
<keyword evidence="5" id="KW-0796">Tight junction</keyword>
<dbReference type="GO" id="GO:0090557">
    <property type="term" value="P:establishment of endothelial intestinal barrier"/>
    <property type="evidence" value="ECO:0007669"/>
    <property type="project" value="TreeGrafter"/>
</dbReference>
<dbReference type="PANTHER" id="PTHR13865">
    <property type="entry name" value="TIGHT JUNCTION PROTEIN"/>
    <property type="match status" value="1"/>
</dbReference>
<feature type="region of interest" description="Disordered" evidence="16">
    <location>
        <begin position="294"/>
        <end position="393"/>
    </location>
</feature>
<sequence length="1679" mass="189066">MEQNTGHSLWKETAIWEQHTVTLHRAPGFGFGIAISGGRDNPHFQSGETSIVISDVLKGGPAEGLLQENDRVAMVNGVSMDNVEHAFAVQQLRKSGKNAKITIRRMKKIQIPVSRPDPEPVSENEDDSYDEEIRDPRSSRGGPSASRRHEKSWVRDRSASRERSLSPRSDRRSVTSNQPAKPTKVTLVKSRKNEEYGLRLASHIFVKEISQDSLAARDGNIQEGDVVLKINGTVTENMSLADAKTLIERSKGKLKMVVQRDERATLLNVPDLSDSIHSANASERDDISEIQSLASDHSNRSHDRPRRSRSRSPDQRSEPSDHSRHSPQQPSNGSHRSREDEKITKPGAVSTPVKNADDISKTVEEVTVERTEKQTPPLPEPKPVYAQGGQPDVDLPVSPSDGPLPNSTHEDGMLRPSMKLVKFRKGDSVGLRLAGGNDVGIFVAGVLEDSPAAKEGLEEGDQILRVNNVDFTNIIREEAVLFLLDLPKGEEVTILAQKKKDVYRRIVESDVGDSFYIRTHFEYEKESPYGLSFNKGEVFRVVDTLYNGKLGSWLAIRIGKNHKEVERGIIPNKNRAEQLASVQYTLPKTAGGDRADFWRFRGLRSSKRNLRKSREDLSAQPVQTKFPAYERVVLREAGFLRPVTIFGPIADVAREKLAREEPDIFQIAKSEPRDAGTDQRSSGIIRLHTIKQIIDRDKHALLDVTPNAVDRLNYAQWYPIVVFLNPDSKQGVKTMRMRLCPESRKSARKLYERAHKLRKNNHHLFTTTINLNSMNEGWYGALKEAIQQQQNQLVWVSEGKADGATSDDLDLHDDRLSYLSAPGSEYSMYSTDSRHTSDYEDTDTEGGAYTDQELDETLNDEVGTPPESAITRSSEPVREDSSGMHHETQTYPAYASQAQPQPNLRTDPSGFKATTTQPVYRKDPYINEEASRQNYILKQPAINHPVQRQERDPNLIYESQAQYAEKQPSRDYEQSTYRYDSTNYVDQFSRGYDPRLHYDDRVPPYEEHWTYYEEKQPYNQTRTAYENQPPRDLDSRQNLEESTERSYYPAQPRFEEPPAMSYDSRPRYEHAPKNFSLPQVRYEDQHTVGYDAHGRYKPEAQPYQSAISRSPEPKQYFDPHIRGYEQGPPQAYNAKAGQYEPSHSTSGVSLPPPPSSQTKPEVLPSNSKPLPAPPSLAEEEEDPAMKPQSVRSRVKIFERRRSPSLEKMKDVSDTTVKVSNLSPAVLLMRLHCSCILFFLVRAPEPQRPQMKPPEDIVRSNHYDPEEDEEYYRKQLSYFDRRSFENKPSAQVPASHHSEPNKPIHSQNQLNFSNYSKGKPTDTDSMDRTVGEKRYEPIPQVTTPPPPAPSVQYTQPQSINSPVLSLPAHHKPALSEGEQLQINSVSDPPPLQNKSAIFRSSREDTVQSTFYPQKSFPDKGPVNGTEQVQKTVTPSYNRFSTKPYTSAARPFERKFESPKFNHNLLPNESQHKPELPSKSSNSPQPILKAHSSSQPSDFESGMDTYAVQVDKPKYQPNNVNAVPKAIPVSPTALEDEEEEDGHTVVATARGVFNSNGGVLSSIETGVSIIIPQGAIPEGIEQEIYFKVCRDNSILPPLDKEKGETLLSPLVMCGPHGLKFLKPVELRLPHCASMTPDGWSFALKSSDSSSGDPKTWQNKSLPGDPNYLVGANCVSVLIDHF</sequence>
<dbReference type="GO" id="GO:0050839">
    <property type="term" value="F:cell adhesion molecule binding"/>
    <property type="evidence" value="ECO:0007669"/>
    <property type="project" value="TreeGrafter"/>
</dbReference>
<dbReference type="GO" id="GO:0005923">
    <property type="term" value="C:bicellular tight junction"/>
    <property type="evidence" value="ECO:0007669"/>
    <property type="project" value="UniProtKB-SubCell"/>
</dbReference>
<evidence type="ECO:0000259" key="19">
    <source>
        <dbReference type="PROSITE" id="PS50106"/>
    </source>
</evidence>
<dbReference type="GO" id="GO:1905605">
    <property type="term" value="P:positive regulation of blood-brain barrier permeability"/>
    <property type="evidence" value="ECO:0007669"/>
    <property type="project" value="TreeGrafter"/>
</dbReference>
<dbReference type="PROSITE" id="PS50106">
    <property type="entry name" value="PDZ"/>
    <property type="match status" value="3"/>
</dbReference>
<dbReference type="PROSITE" id="PS51145">
    <property type="entry name" value="ZU5"/>
    <property type="match status" value="1"/>
</dbReference>
<evidence type="ECO:0000256" key="14">
    <source>
        <dbReference type="ARBA" id="ARBA00081594"/>
    </source>
</evidence>
<gene>
    <name evidence="21" type="primary">TJP1</name>
</gene>
<evidence type="ECO:0000259" key="20">
    <source>
        <dbReference type="PROSITE" id="PS51145"/>
    </source>
</evidence>
<evidence type="ECO:0000313" key="21">
    <source>
        <dbReference type="Ensembl" id="ENSCUSP00005028457.1"/>
    </source>
</evidence>
<feature type="domain" description="Guanylate kinase-like" evidence="18">
    <location>
        <begin position="686"/>
        <end position="787"/>
    </location>
</feature>
<dbReference type="GO" id="GO:0005886">
    <property type="term" value="C:plasma membrane"/>
    <property type="evidence" value="ECO:0007669"/>
    <property type="project" value="UniProtKB-SubCell"/>
</dbReference>
<dbReference type="Gene3D" id="2.60.220.30">
    <property type="match status" value="1"/>
</dbReference>
<dbReference type="PRINTS" id="PR01598">
    <property type="entry name" value="ZONOCCLUDNS1"/>
</dbReference>
<dbReference type="FunFam" id="2.30.42.10:FF:000009">
    <property type="entry name" value="Putative tight junction protein ZO-1"/>
    <property type="match status" value="1"/>
</dbReference>
<evidence type="ECO:0000256" key="3">
    <source>
        <dbReference type="ARBA" id="ARBA00004610"/>
    </source>
</evidence>
<dbReference type="SUPFAM" id="SSF52540">
    <property type="entry name" value="P-loop containing nucleoside triphosphate hydrolases"/>
    <property type="match status" value="1"/>
</dbReference>
<keyword evidence="11" id="KW-0965">Cell junction</keyword>
<dbReference type="FunFam" id="2.30.42.10:FF:000013">
    <property type="entry name" value="Putative tight junction protein ZO-1"/>
    <property type="match status" value="1"/>
</dbReference>
<feature type="compositionally biased region" description="Acidic residues" evidence="16">
    <location>
        <begin position="120"/>
        <end position="133"/>
    </location>
</feature>
<reference evidence="21" key="3">
    <citation type="submission" date="2025-09" db="UniProtKB">
        <authorList>
            <consortium name="Ensembl"/>
        </authorList>
    </citation>
    <scope>IDENTIFICATION</scope>
</reference>
<dbReference type="InterPro" id="IPR001452">
    <property type="entry name" value="SH3_domain"/>
</dbReference>
<dbReference type="Pfam" id="PF07653">
    <property type="entry name" value="SH3_2"/>
    <property type="match status" value="1"/>
</dbReference>
<dbReference type="InterPro" id="IPR008145">
    <property type="entry name" value="GK/Ca_channel_bsu"/>
</dbReference>
<dbReference type="GO" id="GO:0045216">
    <property type="term" value="P:cell-cell junction organization"/>
    <property type="evidence" value="ECO:0007669"/>
    <property type="project" value="TreeGrafter"/>
</dbReference>
<evidence type="ECO:0000256" key="7">
    <source>
        <dbReference type="ARBA" id="ARBA00022475"/>
    </source>
</evidence>
<dbReference type="Pfam" id="PF00791">
    <property type="entry name" value="ZU5"/>
    <property type="match status" value="1"/>
</dbReference>
<feature type="compositionally biased region" description="Basic and acidic residues" evidence="16">
    <location>
        <begin position="1111"/>
        <end position="1123"/>
    </location>
</feature>
<evidence type="ECO:0000256" key="11">
    <source>
        <dbReference type="ARBA" id="ARBA00022949"/>
    </source>
</evidence>
<feature type="region of interest" description="Disordered" evidence="16">
    <location>
        <begin position="1245"/>
        <end position="1268"/>
    </location>
</feature>
<keyword evidence="6 15" id="KW-0728">SH3 domain</keyword>
<evidence type="ECO:0000259" key="18">
    <source>
        <dbReference type="PROSITE" id="PS50052"/>
    </source>
</evidence>
<dbReference type="CDD" id="cd12026">
    <property type="entry name" value="SH3_ZO-1"/>
    <property type="match status" value="1"/>
</dbReference>
<feature type="region of interest" description="Disordered" evidence="16">
    <location>
        <begin position="110"/>
        <end position="186"/>
    </location>
</feature>
<feature type="domain" description="SH3" evidence="17">
    <location>
        <begin position="512"/>
        <end position="580"/>
    </location>
</feature>
<dbReference type="CDD" id="cd06729">
    <property type="entry name" value="PDZ3_ZO1-like_domain"/>
    <property type="match status" value="1"/>
</dbReference>
<dbReference type="SMART" id="SM00072">
    <property type="entry name" value="GuKc"/>
    <property type="match status" value="1"/>
</dbReference>
<dbReference type="CDD" id="cd06727">
    <property type="entry name" value="PDZ1_ZO1-like"/>
    <property type="match status" value="1"/>
</dbReference>
<keyword evidence="9" id="KW-0677">Repeat</keyword>
<dbReference type="InterPro" id="IPR036034">
    <property type="entry name" value="PDZ_sf"/>
</dbReference>
<dbReference type="SUPFAM" id="SSF50044">
    <property type="entry name" value="SH3-domain"/>
    <property type="match status" value="1"/>
</dbReference>
<dbReference type="PROSITE" id="PS50002">
    <property type="entry name" value="SH3"/>
    <property type="match status" value="1"/>
</dbReference>
<evidence type="ECO:0000256" key="16">
    <source>
        <dbReference type="SAM" id="MobiDB-lite"/>
    </source>
</evidence>
<dbReference type="Pfam" id="PF00625">
    <property type="entry name" value="Guanylate_kin"/>
    <property type="match status" value="1"/>
</dbReference>
<dbReference type="InterPro" id="IPR036028">
    <property type="entry name" value="SH3-like_dom_sf"/>
</dbReference>
<keyword evidence="8" id="KW-0597">Phosphoprotein</keyword>
<dbReference type="Proteomes" id="UP000694563">
    <property type="component" value="Chromosome 12"/>
</dbReference>
<feature type="compositionally biased region" description="Polar residues" evidence="16">
    <location>
        <begin position="1476"/>
        <end position="1496"/>
    </location>
</feature>
<dbReference type="PROSITE" id="PS50052">
    <property type="entry name" value="GUANYLATE_KINASE_2"/>
    <property type="match status" value="1"/>
</dbReference>
<feature type="region of interest" description="Disordered" evidence="16">
    <location>
        <begin position="822"/>
        <end position="926"/>
    </location>
</feature>
<dbReference type="SMART" id="SM00218">
    <property type="entry name" value="ZU5"/>
    <property type="match status" value="1"/>
</dbReference>
<feature type="region of interest" description="Disordered" evidence="16">
    <location>
        <begin position="1023"/>
        <end position="1192"/>
    </location>
</feature>
<keyword evidence="7" id="KW-1003">Cell membrane</keyword>
<evidence type="ECO:0000256" key="4">
    <source>
        <dbReference type="ARBA" id="ARBA00007014"/>
    </source>
</evidence>
<feature type="domain" description="PDZ" evidence="19">
    <location>
        <begin position="417"/>
        <end position="498"/>
    </location>
</feature>
<dbReference type="Gene3D" id="2.30.30.40">
    <property type="entry name" value="SH3 Domains"/>
    <property type="match status" value="1"/>
</dbReference>
<organism evidence="21 22">
    <name type="scientific">Catharus ustulatus</name>
    <name type="common">Russet-backed thrush</name>
    <name type="synonym">Hylocichla ustulatus</name>
    <dbReference type="NCBI Taxonomy" id="91951"/>
    <lineage>
        <taxon>Eukaryota</taxon>
        <taxon>Metazoa</taxon>
        <taxon>Chordata</taxon>
        <taxon>Craniata</taxon>
        <taxon>Vertebrata</taxon>
        <taxon>Euteleostomi</taxon>
        <taxon>Archelosauria</taxon>
        <taxon>Archosauria</taxon>
        <taxon>Dinosauria</taxon>
        <taxon>Saurischia</taxon>
        <taxon>Theropoda</taxon>
        <taxon>Coelurosauria</taxon>
        <taxon>Aves</taxon>
        <taxon>Neognathae</taxon>
        <taxon>Neoaves</taxon>
        <taxon>Telluraves</taxon>
        <taxon>Australaves</taxon>
        <taxon>Passeriformes</taxon>
        <taxon>Turdidae</taxon>
        <taxon>Catharus</taxon>
    </lineage>
</organism>
<keyword evidence="22" id="KW-1185">Reference proteome</keyword>
<evidence type="ECO:0000256" key="12">
    <source>
        <dbReference type="ARBA" id="ARBA00023136"/>
    </source>
</evidence>
<keyword evidence="10" id="KW-0303">Gap junction</keyword>
<evidence type="ECO:0000256" key="2">
    <source>
        <dbReference type="ARBA" id="ARBA00004435"/>
    </source>
</evidence>
<dbReference type="Gene3D" id="3.40.50.300">
    <property type="entry name" value="P-loop containing nucleotide triphosphate hydrolases"/>
    <property type="match status" value="1"/>
</dbReference>
<dbReference type="Gene3D" id="2.30.42.10">
    <property type="match status" value="3"/>
</dbReference>
<keyword evidence="12" id="KW-0472">Membrane</keyword>
<protein>
    <recommendedName>
        <fullName evidence="14">Zona occludens protein 1</fullName>
    </recommendedName>
    <alternativeName>
        <fullName evidence="13">Zonula occludens protein 1</fullName>
    </alternativeName>
</protein>
<feature type="domain" description="PDZ" evidence="19">
    <location>
        <begin position="184"/>
        <end position="262"/>
    </location>
</feature>
<evidence type="ECO:0000256" key="13">
    <source>
        <dbReference type="ARBA" id="ARBA00077377"/>
    </source>
</evidence>
<dbReference type="InterPro" id="IPR005417">
    <property type="entry name" value="ZO"/>
</dbReference>
<evidence type="ECO:0000256" key="15">
    <source>
        <dbReference type="PROSITE-ProRule" id="PRU00192"/>
    </source>
</evidence>
<proteinExistence type="inferred from homology"/>
<evidence type="ECO:0000256" key="8">
    <source>
        <dbReference type="ARBA" id="ARBA00022553"/>
    </source>
</evidence>
<feature type="region of interest" description="Disordered" evidence="16">
    <location>
        <begin position="1458"/>
        <end position="1499"/>
    </location>
</feature>
<dbReference type="InterPro" id="IPR000906">
    <property type="entry name" value="ZU5_dom"/>
</dbReference>
<feature type="compositionally biased region" description="Basic and acidic residues" evidence="16">
    <location>
        <begin position="875"/>
        <end position="888"/>
    </location>
</feature>
<dbReference type="GO" id="GO:0098609">
    <property type="term" value="P:cell-cell adhesion"/>
    <property type="evidence" value="ECO:0007669"/>
    <property type="project" value="TreeGrafter"/>
</dbReference>
<feature type="region of interest" description="Disordered" evidence="16">
    <location>
        <begin position="1285"/>
        <end position="1354"/>
    </location>
</feature>